<organism evidence="2 3">
    <name type="scientific">Coleophoma cylindrospora</name>
    <dbReference type="NCBI Taxonomy" id="1849047"/>
    <lineage>
        <taxon>Eukaryota</taxon>
        <taxon>Fungi</taxon>
        <taxon>Dikarya</taxon>
        <taxon>Ascomycota</taxon>
        <taxon>Pezizomycotina</taxon>
        <taxon>Leotiomycetes</taxon>
        <taxon>Helotiales</taxon>
        <taxon>Dermateaceae</taxon>
        <taxon>Coleophoma</taxon>
    </lineage>
</organism>
<evidence type="ECO:0000259" key="1">
    <source>
        <dbReference type="Pfam" id="PF07883"/>
    </source>
</evidence>
<dbReference type="PANTHER" id="PTHR36440">
    <property type="entry name" value="PUTATIVE (AFU_ORTHOLOGUE AFUA_8G07350)-RELATED"/>
    <property type="match status" value="1"/>
</dbReference>
<dbReference type="OrthoDB" id="3765895at2759"/>
<dbReference type="Proteomes" id="UP000256645">
    <property type="component" value="Unassembled WGS sequence"/>
</dbReference>
<evidence type="ECO:0000313" key="2">
    <source>
        <dbReference type="EMBL" id="RDW57499.1"/>
    </source>
</evidence>
<dbReference type="InterPro" id="IPR053146">
    <property type="entry name" value="QDO-like"/>
</dbReference>
<evidence type="ECO:0000313" key="3">
    <source>
        <dbReference type="Proteomes" id="UP000256645"/>
    </source>
</evidence>
<reference evidence="2 3" key="1">
    <citation type="journal article" date="2018" name="IMA Fungus">
        <title>IMA Genome-F 9: Draft genome sequence of Annulohypoxylon stygium, Aspergillus mulundensis, Berkeleyomyces basicola (syn. Thielaviopsis basicola), Ceratocystis smalleyi, two Cercospora beticola strains, Coleophoma cylindrospora, Fusarium fracticaudum, Phialophora cf. hyalina, and Morchella septimelata.</title>
        <authorList>
            <person name="Wingfield B.D."/>
            <person name="Bills G.F."/>
            <person name="Dong Y."/>
            <person name="Huang W."/>
            <person name="Nel W.J."/>
            <person name="Swalarsk-Parry B.S."/>
            <person name="Vaghefi N."/>
            <person name="Wilken P.M."/>
            <person name="An Z."/>
            <person name="de Beer Z.W."/>
            <person name="De Vos L."/>
            <person name="Chen L."/>
            <person name="Duong T.A."/>
            <person name="Gao Y."/>
            <person name="Hammerbacher A."/>
            <person name="Kikkert J.R."/>
            <person name="Li Y."/>
            <person name="Li H."/>
            <person name="Li K."/>
            <person name="Li Q."/>
            <person name="Liu X."/>
            <person name="Ma X."/>
            <person name="Naidoo K."/>
            <person name="Pethybridge S.J."/>
            <person name="Sun J."/>
            <person name="Steenkamp E.T."/>
            <person name="van der Nest M.A."/>
            <person name="van Wyk S."/>
            <person name="Wingfield M.J."/>
            <person name="Xiong C."/>
            <person name="Yue Q."/>
            <person name="Zhang X."/>
        </authorList>
    </citation>
    <scope>NUCLEOTIDE SEQUENCE [LARGE SCALE GENOMIC DNA]</scope>
    <source>
        <strain evidence="2 3">BP6252</strain>
    </source>
</reference>
<keyword evidence="3" id="KW-1185">Reference proteome</keyword>
<dbReference type="AlphaFoldDB" id="A0A3D8Q6S7"/>
<dbReference type="EMBL" id="PDLM01000020">
    <property type="protein sequence ID" value="RDW57499.1"/>
    <property type="molecule type" value="Genomic_DNA"/>
</dbReference>
<dbReference type="Gene3D" id="2.60.120.10">
    <property type="entry name" value="Jelly Rolls"/>
    <property type="match status" value="1"/>
</dbReference>
<protein>
    <recommendedName>
        <fullName evidence="1">Cupin type-2 domain-containing protein</fullName>
    </recommendedName>
</protein>
<sequence length="201" mass="22619">MSNSAEGYKDANEPPGIRIEARRTIANPKIKDIVTFVKYGAETNGEYTELRLKLAPGGEAGMHYHTLYTETFTALNGKLGVYTGSTGRLELEPGESRLVPVREVHYFFNPGEEDIECKIVVAPSHEGFEKSLYIMYGLARDGLCREKGVPNSFVHLCLILTLADIRPPGIVFTLVSPIVYLTAAIARWWEIEEDLLHRYWK</sequence>
<proteinExistence type="predicted"/>
<accession>A0A3D8Q6S7</accession>
<gene>
    <name evidence="2" type="ORF">BP6252_13759</name>
</gene>
<feature type="domain" description="Cupin type-2" evidence="1">
    <location>
        <begin position="52"/>
        <end position="117"/>
    </location>
</feature>
<dbReference type="Pfam" id="PF07883">
    <property type="entry name" value="Cupin_2"/>
    <property type="match status" value="1"/>
</dbReference>
<comment type="caution">
    <text evidence="2">The sequence shown here is derived from an EMBL/GenBank/DDBJ whole genome shotgun (WGS) entry which is preliminary data.</text>
</comment>
<dbReference type="PANTHER" id="PTHR36440:SF1">
    <property type="entry name" value="PUTATIVE (AFU_ORTHOLOGUE AFUA_8G07350)-RELATED"/>
    <property type="match status" value="1"/>
</dbReference>
<name>A0A3D8Q6S7_9HELO</name>
<dbReference type="InterPro" id="IPR011051">
    <property type="entry name" value="RmlC_Cupin_sf"/>
</dbReference>
<dbReference type="InterPro" id="IPR013096">
    <property type="entry name" value="Cupin_2"/>
</dbReference>
<dbReference type="SUPFAM" id="SSF51182">
    <property type="entry name" value="RmlC-like cupins"/>
    <property type="match status" value="1"/>
</dbReference>
<dbReference type="InterPro" id="IPR014710">
    <property type="entry name" value="RmlC-like_jellyroll"/>
</dbReference>
<dbReference type="CDD" id="cd02208">
    <property type="entry name" value="cupin_RmlC-like"/>
    <property type="match status" value="1"/>
</dbReference>